<feature type="non-terminal residue" evidence="1">
    <location>
        <position position="1"/>
    </location>
</feature>
<evidence type="ECO:0000313" key="1">
    <source>
        <dbReference type="EMBL" id="QQP48930.1"/>
    </source>
</evidence>
<gene>
    <name evidence="1" type="ORF">FKW44_009408</name>
</gene>
<keyword evidence="2" id="KW-1185">Reference proteome</keyword>
<reference evidence="2" key="1">
    <citation type="submission" date="2021-01" db="EMBL/GenBank/DDBJ databases">
        <title>Caligus Genome Assembly.</title>
        <authorList>
            <person name="Gallardo-Escarate C."/>
        </authorList>
    </citation>
    <scope>NUCLEOTIDE SEQUENCE [LARGE SCALE GENOMIC DNA]</scope>
</reference>
<protein>
    <submittedName>
        <fullName evidence="1">Uncharacterized protein</fullName>
    </submittedName>
</protein>
<name>A0A7T8HG99_CALRO</name>
<organism evidence="1 2">
    <name type="scientific">Caligus rogercresseyi</name>
    <name type="common">Sea louse</name>
    <dbReference type="NCBI Taxonomy" id="217165"/>
    <lineage>
        <taxon>Eukaryota</taxon>
        <taxon>Metazoa</taxon>
        <taxon>Ecdysozoa</taxon>
        <taxon>Arthropoda</taxon>
        <taxon>Crustacea</taxon>
        <taxon>Multicrustacea</taxon>
        <taxon>Hexanauplia</taxon>
        <taxon>Copepoda</taxon>
        <taxon>Siphonostomatoida</taxon>
        <taxon>Caligidae</taxon>
        <taxon>Caligus</taxon>
    </lineage>
</organism>
<accession>A0A7T8HG99</accession>
<evidence type="ECO:0000313" key="2">
    <source>
        <dbReference type="Proteomes" id="UP000595437"/>
    </source>
</evidence>
<sequence length="106" mass="12362">LISTCEFYFKIMLKIQYLVFRVKYHLYASLKETSTPFAVEVCYYNSKHKSDWTEHCGIHPRKRLEEGREAASQGAQRRLAQCFLCFHNENLQEKILSGTGNFFGCG</sequence>
<dbReference type="EMBL" id="CP045895">
    <property type="protein sequence ID" value="QQP48930.1"/>
    <property type="molecule type" value="Genomic_DNA"/>
</dbReference>
<dbReference type="Proteomes" id="UP000595437">
    <property type="component" value="Chromosome 6"/>
</dbReference>
<dbReference type="AlphaFoldDB" id="A0A7T8HG99"/>
<proteinExistence type="predicted"/>